<organism evidence="8 9">
    <name type="scientific">Shewanella youngdeokensis</name>
    <dbReference type="NCBI Taxonomy" id="2999068"/>
    <lineage>
        <taxon>Bacteria</taxon>
        <taxon>Pseudomonadati</taxon>
        <taxon>Pseudomonadota</taxon>
        <taxon>Gammaproteobacteria</taxon>
        <taxon>Alteromonadales</taxon>
        <taxon>Shewanellaceae</taxon>
        <taxon>Shewanella</taxon>
    </lineage>
</organism>
<evidence type="ECO:0000256" key="1">
    <source>
        <dbReference type="ARBA" id="ARBA00004651"/>
    </source>
</evidence>
<keyword evidence="2" id="KW-1003">Cell membrane</keyword>
<gene>
    <name evidence="8" type="ORF">RGE70_08990</name>
</gene>
<evidence type="ECO:0000256" key="3">
    <source>
        <dbReference type="ARBA" id="ARBA00022692"/>
    </source>
</evidence>
<evidence type="ECO:0000256" key="2">
    <source>
        <dbReference type="ARBA" id="ARBA00022475"/>
    </source>
</evidence>
<feature type="transmembrane region" description="Helical" evidence="6">
    <location>
        <begin position="155"/>
        <end position="175"/>
    </location>
</feature>
<evidence type="ECO:0000313" key="9">
    <source>
        <dbReference type="Proteomes" id="UP001529491"/>
    </source>
</evidence>
<evidence type="ECO:0000256" key="6">
    <source>
        <dbReference type="SAM" id="Phobius"/>
    </source>
</evidence>
<evidence type="ECO:0000259" key="7">
    <source>
        <dbReference type="Pfam" id="PF03553"/>
    </source>
</evidence>
<dbReference type="PANTHER" id="PTHR43478">
    <property type="entry name" value="NA+/H+ ANTIPORTER-RELATED"/>
    <property type="match status" value="1"/>
</dbReference>
<proteinExistence type="predicted"/>
<accession>A0ABZ0K306</accession>
<feature type="transmembrane region" description="Helical" evidence="6">
    <location>
        <begin position="27"/>
        <end position="50"/>
    </location>
</feature>
<reference evidence="8 9" key="1">
    <citation type="submission" date="2023-10" db="EMBL/GenBank/DDBJ databases">
        <title>Complete genome sequence of Shewanella sp. DAU334.</title>
        <authorList>
            <person name="Lee Y.-S."/>
            <person name="Jeong H.-R."/>
            <person name="Hwang E.-J."/>
            <person name="Choi Y.-L."/>
            <person name="Kim G.-D."/>
        </authorList>
    </citation>
    <scope>NUCLEOTIDE SEQUENCE [LARGE SCALE GENOMIC DNA]</scope>
    <source>
        <strain evidence="8 9">DAU334</strain>
    </source>
</reference>
<feature type="transmembrane region" description="Helical" evidence="6">
    <location>
        <begin position="274"/>
        <end position="293"/>
    </location>
</feature>
<feature type="transmembrane region" description="Helical" evidence="6">
    <location>
        <begin position="241"/>
        <end position="262"/>
    </location>
</feature>
<feature type="transmembrane region" description="Helical" evidence="6">
    <location>
        <begin position="390"/>
        <end position="407"/>
    </location>
</feature>
<dbReference type="Proteomes" id="UP001529491">
    <property type="component" value="Chromosome"/>
</dbReference>
<feature type="transmembrane region" description="Helical" evidence="6">
    <location>
        <begin position="436"/>
        <end position="453"/>
    </location>
</feature>
<protein>
    <submittedName>
        <fullName evidence="8">Na+/H+ antiporter NhaC family protein</fullName>
    </submittedName>
</protein>
<feature type="transmembrane region" description="Helical" evidence="6">
    <location>
        <begin position="352"/>
        <end position="383"/>
    </location>
</feature>
<feature type="transmembrane region" description="Helical" evidence="6">
    <location>
        <begin position="314"/>
        <end position="332"/>
    </location>
</feature>
<keyword evidence="3 6" id="KW-0812">Transmembrane</keyword>
<keyword evidence="4 6" id="KW-1133">Transmembrane helix</keyword>
<name>A0ABZ0K306_9GAMM</name>
<dbReference type="PANTHER" id="PTHR43478:SF1">
    <property type="entry name" value="NA+_H+ ANTIPORTER NHAC-LIKE C-TERMINAL DOMAIN-CONTAINING PROTEIN"/>
    <property type="match status" value="1"/>
</dbReference>
<evidence type="ECO:0000313" key="8">
    <source>
        <dbReference type="EMBL" id="WOT06853.1"/>
    </source>
</evidence>
<dbReference type="InterPro" id="IPR018461">
    <property type="entry name" value="Na/H_Antiport_NhaC-like_C"/>
</dbReference>
<feature type="transmembrane region" description="Helical" evidence="6">
    <location>
        <begin position="195"/>
        <end position="214"/>
    </location>
</feature>
<feature type="transmembrane region" description="Helical" evidence="6">
    <location>
        <begin position="106"/>
        <end position="134"/>
    </location>
</feature>
<dbReference type="EMBL" id="CP136522">
    <property type="protein sequence ID" value="WOT06853.1"/>
    <property type="molecule type" value="Genomic_DNA"/>
</dbReference>
<sequence length="454" mass="47794">MNTWISLLPPLLAIVLAITTRKAYLAILSGIVLGSILIAPTIPVGLMGSLNAISQTLQTSSALNSLIFILMVGAIIQLLQNSGAINNALQLITNNNWVKNRVQAQLITFAAGFLMCLEGIGSMMMVGVFGRPLFKRYHVSKQKLAFVANGTGAPLAWLLPFSSAGIFLTALIQVQVDQGLISGKAAQLVFASVPYQFYTLFILITVLLVAVTPFDFNKTTASTSNNKCSNSAIDVDSRSPYSLWVVMAPLYLLLLSMILIATVTGNGNPIDGDISSAIFYSGYVAVFGSVLIYTSHGLTLKPTLKWTLQGMLRILPAVMILTLAFSLSHVIGQLGTANYVAALMVDHAPQTLFPAIVFVVAIIISFATGSSGATVSILIPIALPMAEGMALPLPIVIGAGISGAVFGDQSSPISDSVIVAASAAGCTPDSHFSTQIPITFCIATLAFMSYLAVT</sequence>
<evidence type="ECO:0000256" key="5">
    <source>
        <dbReference type="ARBA" id="ARBA00023136"/>
    </source>
</evidence>
<evidence type="ECO:0000256" key="4">
    <source>
        <dbReference type="ARBA" id="ARBA00022989"/>
    </source>
</evidence>
<comment type="subcellular location">
    <subcellularLocation>
        <location evidence="1">Cell membrane</location>
        <topology evidence="1">Multi-pass membrane protein</topology>
    </subcellularLocation>
</comment>
<feature type="domain" description="Na+/H+ antiporter NhaC-like C-terminal" evidence="7">
    <location>
        <begin position="169"/>
        <end position="452"/>
    </location>
</feature>
<dbReference type="RefSeq" id="WP_310471125.1">
    <property type="nucleotide sequence ID" value="NZ_CP136522.1"/>
</dbReference>
<dbReference type="Pfam" id="PF03553">
    <property type="entry name" value="Na_H_antiporter"/>
    <property type="match status" value="1"/>
</dbReference>
<feature type="transmembrane region" description="Helical" evidence="6">
    <location>
        <begin position="62"/>
        <end position="79"/>
    </location>
</feature>
<keyword evidence="9" id="KW-1185">Reference proteome</keyword>
<keyword evidence="5 6" id="KW-0472">Membrane</keyword>